<dbReference type="InterPro" id="IPR011877">
    <property type="entry name" value="Ribokinase"/>
</dbReference>
<dbReference type="SUPFAM" id="SSF53613">
    <property type="entry name" value="Ribokinase-like"/>
    <property type="match status" value="1"/>
</dbReference>
<accession>A0A2M8IWC7</accession>
<dbReference type="AlphaFoldDB" id="A0A2M8IWC7"/>
<keyword evidence="4 10" id="KW-0418">Kinase</keyword>
<dbReference type="CDD" id="cd01174">
    <property type="entry name" value="ribokinase"/>
    <property type="match status" value="1"/>
</dbReference>
<evidence type="ECO:0000256" key="3">
    <source>
        <dbReference type="ARBA" id="ARBA00022741"/>
    </source>
</evidence>
<evidence type="ECO:0000256" key="1">
    <source>
        <dbReference type="ARBA" id="ARBA00022679"/>
    </source>
</evidence>
<dbReference type="PANTHER" id="PTHR10584">
    <property type="entry name" value="SUGAR KINASE"/>
    <property type="match status" value="1"/>
</dbReference>
<reference evidence="10 11" key="1">
    <citation type="journal article" date="2018" name="Int. J. Syst. Evol. Microbiol.">
        <title>Pseudooceanicola lipolyticus sp. nov., a marine alphaproteobacterium, reclassification of Oceanicola flagellatus as Pseudooceanicola flagellatus comb. nov. and emended description of the genus Pseudooceanicola.</title>
        <authorList>
            <person name="Huang M.-M."/>
            <person name="Guo L.-L."/>
            <person name="Wu Y.-H."/>
            <person name="Lai Q.-L."/>
            <person name="Shao Z.-Z."/>
            <person name="Wang C.-S."/>
            <person name="Wu M."/>
            <person name="Xu X.-W."/>
        </authorList>
    </citation>
    <scope>NUCLEOTIDE SEQUENCE [LARGE SCALE GENOMIC DNA]</scope>
    <source>
        <strain evidence="10 11">157</strain>
    </source>
</reference>
<dbReference type="RefSeq" id="WP_100164269.1">
    <property type="nucleotide sequence ID" value="NZ_PGTB01000140.1"/>
</dbReference>
<keyword evidence="5" id="KW-0067">ATP-binding</keyword>
<dbReference type="OrthoDB" id="9775849at2"/>
<evidence type="ECO:0000256" key="2">
    <source>
        <dbReference type="ARBA" id="ARBA00022723"/>
    </source>
</evidence>
<evidence type="ECO:0000256" key="4">
    <source>
        <dbReference type="ARBA" id="ARBA00022777"/>
    </source>
</evidence>
<dbReference type="PRINTS" id="PR00990">
    <property type="entry name" value="RIBOKINASE"/>
</dbReference>
<dbReference type="GO" id="GO:0005524">
    <property type="term" value="F:ATP binding"/>
    <property type="evidence" value="ECO:0007669"/>
    <property type="project" value="UniProtKB-KW"/>
</dbReference>
<dbReference type="GO" id="GO:0005829">
    <property type="term" value="C:cytosol"/>
    <property type="evidence" value="ECO:0007669"/>
    <property type="project" value="TreeGrafter"/>
</dbReference>
<dbReference type="GO" id="GO:0004747">
    <property type="term" value="F:ribokinase activity"/>
    <property type="evidence" value="ECO:0007669"/>
    <property type="project" value="InterPro"/>
</dbReference>
<comment type="caution">
    <text evidence="10">The sequence shown here is derived from an EMBL/GenBank/DDBJ whole genome shotgun (WGS) entry which is preliminary data.</text>
</comment>
<dbReference type="InterPro" id="IPR029056">
    <property type="entry name" value="Ribokinase-like"/>
</dbReference>
<keyword evidence="2" id="KW-0479">Metal-binding</keyword>
<evidence type="ECO:0000256" key="5">
    <source>
        <dbReference type="ARBA" id="ARBA00022840"/>
    </source>
</evidence>
<keyword evidence="6" id="KW-0460">Magnesium</keyword>
<dbReference type="InterPro" id="IPR011611">
    <property type="entry name" value="PfkB_dom"/>
</dbReference>
<evidence type="ECO:0000313" key="10">
    <source>
        <dbReference type="EMBL" id="PJE34788.1"/>
    </source>
</evidence>
<dbReference type="Proteomes" id="UP000231553">
    <property type="component" value="Unassembled WGS sequence"/>
</dbReference>
<evidence type="ECO:0000256" key="7">
    <source>
        <dbReference type="ARBA" id="ARBA00022958"/>
    </source>
</evidence>
<feature type="domain" description="Carbohydrate kinase PfkB" evidence="9">
    <location>
        <begin position="4"/>
        <end position="241"/>
    </location>
</feature>
<keyword evidence="1" id="KW-0808">Transferase</keyword>
<keyword evidence="3" id="KW-0547">Nucleotide-binding</keyword>
<evidence type="ECO:0000256" key="6">
    <source>
        <dbReference type="ARBA" id="ARBA00022842"/>
    </source>
</evidence>
<dbReference type="Pfam" id="PF00294">
    <property type="entry name" value="PfkB"/>
    <property type="match status" value="1"/>
</dbReference>
<sequence>MTRSIVILGVFVADTTYRATRLPQKGETLIGTGFALGPGGKGSNQAVAAARAGATVHFISRLGRDAFAEMALATWAEAGVTPAVTRDETGFTGAACIFVEEATGENAIIICPGVAEMISAADLEGQGDLIADAGVFMTQLEQPLAAAQRGLELARAGGAVTILNPAPARALPDNMLALCDYITPNETEAAALTGMPVTSQDEAAAAAQALLDRGVGAAIITLGENGVLFHDGRAATHVPAFR</sequence>
<evidence type="ECO:0000313" key="11">
    <source>
        <dbReference type="Proteomes" id="UP000231553"/>
    </source>
</evidence>
<evidence type="ECO:0000259" key="9">
    <source>
        <dbReference type="Pfam" id="PF00294"/>
    </source>
</evidence>
<dbReference type="GO" id="GO:0006014">
    <property type="term" value="P:D-ribose metabolic process"/>
    <property type="evidence" value="ECO:0007669"/>
    <property type="project" value="InterPro"/>
</dbReference>
<dbReference type="Gene3D" id="3.40.1190.20">
    <property type="match status" value="1"/>
</dbReference>
<organism evidence="10 11">
    <name type="scientific">Pseudooceanicola lipolyticus</name>
    <dbReference type="NCBI Taxonomy" id="2029104"/>
    <lineage>
        <taxon>Bacteria</taxon>
        <taxon>Pseudomonadati</taxon>
        <taxon>Pseudomonadota</taxon>
        <taxon>Alphaproteobacteria</taxon>
        <taxon>Rhodobacterales</taxon>
        <taxon>Paracoccaceae</taxon>
        <taxon>Pseudooceanicola</taxon>
    </lineage>
</organism>
<dbReference type="EMBL" id="PGTB01000140">
    <property type="protein sequence ID" value="PJE34788.1"/>
    <property type="molecule type" value="Genomic_DNA"/>
</dbReference>
<dbReference type="PANTHER" id="PTHR10584:SF166">
    <property type="entry name" value="RIBOKINASE"/>
    <property type="match status" value="1"/>
</dbReference>
<name>A0A2M8IWC7_9RHOB</name>
<keyword evidence="8" id="KW-0119">Carbohydrate metabolism</keyword>
<keyword evidence="7" id="KW-0630">Potassium</keyword>
<dbReference type="GO" id="GO:0046872">
    <property type="term" value="F:metal ion binding"/>
    <property type="evidence" value="ECO:0007669"/>
    <property type="project" value="UniProtKB-KW"/>
</dbReference>
<evidence type="ECO:0000256" key="8">
    <source>
        <dbReference type="ARBA" id="ARBA00023277"/>
    </source>
</evidence>
<feature type="non-terminal residue" evidence="10">
    <location>
        <position position="242"/>
    </location>
</feature>
<protein>
    <submittedName>
        <fullName evidence="10">Ribokinase</fullName>
    </submittedName>
</protein>
<proteinExistence type="predicted"/>
<keyword evidence="11" id="KW-1185">Reference proteome</keyword>
<gene>
    <name evidence="10" type="ORF">CVM52_20450</name>
</gene>
<dbReference type="InterPro" id="IPR002139">
    <property type="entry name" value="Ribo/fructo_kinase"/>
</dbReference>